<sequence>MTNDRAAYIAGLRDLADFLDTNPDIPTPCQDVTAYYLPDTAPDPQMRADVDKIATYLGSQIDASGLPGGHYRTQINFGPVQYRAVAVLAKGRALYQADISYAGCVALDNPDE</sequence>
<comment type="caution">
    <text evidence="1">The sequence shown here is derived from an EMBL/GenBank/DDBJ whole genome shotgun (WGS) entry which is preliminary data.</text>
</comment>
<name>A0ABW1NWF4_9ACTN</name>
<proteinExistence type="predicted"/>
<evidence type="ECO:0000313" key="1">
    <source>
        <dbReference type="EMBL" id="MFC6086797.1"/>
    </source>
</evidence>
<reference evidence="2" key="1">
    <citation type="journal article" date="2019" name="Int. J. Syst. Evol. Microbiol.">
        <title>The Global Catalogue of Microorganisms (GCM) 10K type strain sequencing project: providing services to taxonomists for standard genome sequencing and annotation.</title>
        <authorList>
            <consortium name="The Broad Institute Genomics Platform"/>
            <consortium name="The Broad Institute Genome Sequencing Center for Infectious Disease"/>
            <person name="Wu L."/>
            <person name="Ma J."/>
        </authorList>
    </citation>
    <scope>NUCLEOTIDE SEQUENCE [LARGE SCALE GENOMIC DNA]</scope>
    <source>
        <strain evidence="2">JCM 30346</strain>
    </source>
</reference>
<accession>A0ABW1NWF4</accession>
<dbReference type="Proteomes" id="UP001596137">
    <property type="component" value="Unassembled WGS sequence"/>
</dbReference>
<protein>
    <submittedName>
        <fullName evidence="1">Uncharacterized protein</fullName>
    </submittedName>
</protein>
<evidence type="ECO:0000313" key="2">
    <source>
        <dbReference type="Proteomes" id="UP001596137"/>
    </source>
</evidence>
<dbReference type="RefSeq" id="WP_380762330.1">
    <property type="nucleotide sequence ID" value="NZ_JBHSRF010000101.1"/>
</dbReference>
<dbReference type="EMBL" id="JBHSRF010000101">
    <property type="protein sequence ID" value="MFC6086797.1"/>
    <property type="molecule type" value="Genomic_DNA"/>
</dbReference>
<gene>
    <name evidence="1" type="ORF">ACFP1K_36910</name>
</gene>
<organism evidence="1 2">
    <name type="scientific">Sphaerisporangium aureirubrum</name>
    <dbReference type="NCBI Taxonomy" id="1544736"/>
    <lineage>
        <taxon>Bacteria</taxon>
        <taxon>Bacillati</taxon>
        <taxon>Actinomycetota</taxon>
        <taxon>Actinomycetes</taxon>
        <taxon>Streptosporangiales</taxon>
        <taxon>Streptosporangiaceae</taxon>
        <taxon>Sphaerisporangium</taxon>
    </lineage>
</organism>
<keyword evidence="2" id="KW-1185">Reference proteome</keyword>